<feature type="compositionally biased region" description="Basic and acidic residues" evidence="7">
    <location>
        <begin position="1281"/>
        <end position="1296"/>
    </location>
</feature>
<feature type="transmembrane region" description="Helical" evidence="8">
    <location>
        <begin position="785"/>
        <end position="803"/>
    </location>
</feature>
<comment type="subcellular location">
    <subcellularLocation>
        <location evidence="1">Membrane</location>
        <topology evidence="1">Multi-pass membrane protein</topology>
    </subcellularLocation>
</comment>
<dbReference type="Gene3D" id="3.40.50.300">
    <property type="entry name" value="P-loop containing nucleotide triphosphate hydrolases"/>
    <property type="match status" value="2"/>
</dbReference>
<dbReference type="OrthoDB" id="102260at2759"/>
<feature type="transmembrane region" description="Helical" evidence="8">
    <location>
        <begin position="897"/>
        <end position="915"/>
    </location>
</feature>
<evidence type="ECO:0000256" key="1">
    <source>
        <dbReference type="ARBA" id="ARBA00004141"/>
    </source>
</evidence>
<feature type="transmembrane region" description="Helical" evidence="8">
    <location>
        <begin position="725"/>
        <end position="747"/>
    </location>
</feature>
<dbReference type="SMART" id="SM00490">
    <property type="entry name" value="HELICc"/>
    <property type="match status" value="1"/>
</dbReference>
<evidence type="ECO:0000256" key="3">
    <source>
        <dbReference type="ARBA" id="ARBA00022741"/>
    </source>
</evidence>
<dbReference type="PROSITE" id="PS51194">
    <property type="entry name" value="HELICASE_CTER"/>
    <property type="match status" value="1"/>
</dbReference>
<dbReference type="InterPro" id="IPR001650">
    <property type="entry name" value="Helicase_C-like"/>
</dbReference>
<comment type="caution">
    <text evidence="11">The sequence shown here is derived from an EMBL/GenBank/DDBJ whole genome shotgun (WGS) entry which is preliminary data.</text>
</comment>
<feature type="domain" description="Helicase ATP-binding" evidence="9">
    <location>
        <begin position="105"/>
        <end position="348"/>
    </location>
</feature>
<name>A0A9Q5HTG0_SANBA</name>
<dbReference type="SUPFAM" id="SSF52540">
    <property type="entry name" value="P-loop containing nucleoside triphosphate hydrolases"/>
    <property type="match status" value="1"/>
</dbReference>
<feature type="transmembrane region" description="Helical" evidence="8">
    <location>
        <begin position="838"/>
        <end position="861"/>
    </location>
</feature>
<evidence type="ECO:0000256" key="8">
    <source>
        <dbReference type="SAM" id="Phobius"/>
    </source>
</evidence>
<feature type="compositionally biased region" description="Polar residues" evidence="7">
    <location>
        <begin position="1392"/>
        <end position="1401"/>
    </location>
</feature>
<keyword evidence="6 8" id="KW-0472">Membrane</keyword>
<dbReference type="PANTHER" id="PTHR39469:SF1">
    <property type="entry name" value="DUF4203 DOMAIN-CONTAINING PROTEIN"/>
    <property type="match status" value="1"/>
</dbReference>
<dbReference type="InterPro" id="IPR027417">
    <property type="entry name" value="P-loop_NTPase"/>
</dbReference>
<feature type="region of interest" description="Disordered" evidence="7">
    <location>
        <begin position="1038"/>
        <end position="1062"/>
    </location>
</feature>
<dbReference type="GO" id="GO:0016020">
    <property type="term" value="C:membrane"/>
    <property type="evidence" value="ECO:0007669"/>
    <property type="project" value="UniProtKB-SubCell"/>
</dbReference>
<keyword evidence="12" id="KW-1185">Reference proteome</keyword>
<feature type="region of interest" description="Disordered" evidence="7">
    <location>
        <begin position="1079"/>
        <end position="1133"/>
    </location>
</feature>
<feature type="transmembrane region" description="Helical" evidence="8">
    <location>
        <begin position="815"/>
        <end position="831"/>
    </location>
</feature>
<feature type="compositionally biased region" description="Basic and acidic residues" evidence="7">
    <location>
        <begin position="1120"/>
        <end position="1132"/>
    </location>
</feature>
<evidence type="ECO:0000256" key="5">
    <source>
        <dbReference type="ARBA" id="ARBA00022989"/>
    </source>
</evidence>
<proteinExistence type="predicted"/>
<evidence type="ECO:0008006" key="13">
    <source>
        <dbReference type="Google" id="ProtNLM"/>
    </source>
</evidence>
<evidence type="ECO:0000256" key="7">
    <source>
        <dbReference type="SAM" id="MobiDB-lite"/>
    </source>
</evidence>
<dbReference type="GO" id="GO:0005524">
    <property type="term" value="F:ATP binding"/>
    <property type="evidence" value="ECO:0007669"/>
    <property type="project" value="UniProtKB-KW"/>
</dbReference>
<dbReference type="EMBL" id="LNZH02000208">
    <property type="protein sequence ID" value="OCB85676.1"/>
    <property type="molecule type" value="Genomic_DNA"/>
</dbReference>
<gene>
    <name evidence="11" type="ORF">A7U60_g7327</name>
</gene>
<dbReference type="PANTHER" id="PTHR39469">
    <property type="entry name" value="CHROMOSOME 1, WHOLE GENOME SHOTGUN SEQUENCE"/>
    <property type="match status" value="1"/>
</dbReference>
<feature type="domain" description="Helicase C-terminal" evidence="10">
    <location>
        <begin position="436"/>
        <end position="583"/>
    </location>
</feature>
<dbReference type="InterPro" id="IPR025256">
    <property type="entry name" value="TM7S3/TM198-like_dom"/>
</dbReference>
<organism evidence="11 12">
    <name type="scientific">Sanghuangporus baumii</name>
    <name type="common">Phellinus baumii</name>
    <dbReference type="NCBI Taxonomy" id="108892"/>
    <lineage>
        <taxon>Eukaryota</taxon>
        <taxon>Fungi</taxon>
        <taxon>Dikarya</taxon>
        <taxon>Basidiomycota</taxon>
        <taxon>Agaricomycotina</taxon>
        <taxon>Agaricomycetes</taxon>
        <taxon>Hymenochaetales</taxon>
        <taxon>Hymenochaetaceae</taxon>
        <taxon>Sanghuangporus</taxon>
    </lineage>
</organism>
<feature type="compositionally biased region" description="Basic and acidic residues" evidence="7">
    <location>
        <begin position="1053"/>
        <end position="1062"/>
    </location>
</feature>
<dbReference type="InterPro" id="IPR014001">
    <property type="entry name" value="Helicase_ATP-bd"/>
</dbReference>
<dbReference type="Proteomes" id="UP000757232">
    <property type="component" value="Unassembled WGS sequence"/>
</dbReference>
<evidence type="ECO:0000259" key="10">
    <source>
        <dbReference type="PROSITE" id="PS51194"/>
    </source>
</evidence>
<keyword evidence="3" id="KW-0547">Nucleotide-binding</keyword>
<dbReference type="Pfam" id="PF00270">
    <property type="entry name" value="DEAD"/>
    <property type="match status" value="1"/>
</dbReference>
<dbReference type="Pfam" id="PF13886">
    <property type="entry name" value="TM7S3_TM198"/>
    <property type="match status" value="1"/>
</dbReference>
<feature type="compositionally biased region" description="Basic and acidic residues" evidence="7">
    <location>
        <begin position="1307"/>
        <end position="1352"/>
    </location>
</feature>
<feature type="compositionally biased region" description="Acidic residues" evidence="7">
    <location>
        <begin position="399"/>
        <end position="411"/>
    </location>
</feature>
<dbReference type="SMART" id="SM00487">
    <property type="entry name" value="DEXDc"/>
    <property type="match status" value="1"/>
</dbReference>
<evidence type="ECO:0000256" key="4">
    <source>
        <dbReference type="ARBA" id="ARBA00022840"/>
    </source>
</evidence>
<feature type="transmembrane region" description="Helical" evidence="8">
    <location>
        <begin position="588"/>
        <end position="608"/>
    </location>
</feature>
<feature type="region of interest" description="Disordered" evidence="7">
    <location>
        <begin position="973"/>
        <end position="993"/>
    </location>
</feature>
<keyword evidence="4" id="KW-0067">ATP-binding</keyword>
<protein>
    <recommendedName>
        <fullName evidence="13">DUF4203 domain-containing protein</fullName>
    </recommendedName>
</protein>
<feature type="region of interest" description="Disordered" evidence="7">
    <location>
        <begin position="1006"/>
        <end position="1025"/>
    </location>
</feature>
<evidence type="ECO:0000313" key="11">
    <source>
        <dbReference type="EMBL" id="OCB85676.1"/>
    </source>
</evidence>
<dbReference type="InterPro" id="IPR011545">
    <property type="entry name" value="DEAD/DEAH_box_helicase_dom"/>
</dbReference>
<feature type="transmembrane region" description="Helical" evidence="8">
    <location>
        <begin position="759"/>
        <end position="780"/>
    </location>
</feature>
<feature type="transmembrane region" description="Helical" evidence="8">
    <location>
        <begin position="699"/>
        <end position="718"/>
    </location>
</feature>
<evidence type="ECO:0000259" key="9">
    <source>
        <dbReference type="PROSITE" id="PS51192"/>
    </source>
</evidence>
<keyword evidence="5 8" id="KW-1133">Transmembrane helix</keyword>
<evidence type="ECO:0000256" key="2">
    <source>
        <dbReference type="ARBA" id="ARBA00022692"/>
    </source>
</evidence>
<dbReference type="PROSITE" id="PS51192">
    <property type="entry name" value="HELICASE_ATP_BIND_1"/>
    <property type="match status" value="1"/>
</dbReference>
<dbReference type="Pfam" id="PF00271">
    <property type="entry name" value="Helicase_C"/>
    <property type="match status" value="1"/>
</dbReference>
<feature type="region of interest" description="Disordered" evidence="7">
    <location>
        <begin position="394"/>
        <end position="429"/>
    </location>
</feature>
<accession>A0A9Q5HTG0</accession>
<evidence type="ECO:0000256" key="6">
    <source>
        <dbReference type="ARBA" id="ARBA00023136"/>
    </source>
</evidence>
<dbReference type="GO" id="GO:0003676">
    <property type="term" value="F:nucleic acid binding"/>
    <property type="evidence" value="ECO:0007669"/>
    <property type="project" value="InterPro"/>
</dbReference>
<feature type="compositionally biased region" description="Polar residues" evidence="7">
    <location>
        <begin position="1092"/>
        <end position="1103"/>
    </location>
</feature>
<feature type="compositionally biased region" description="Polar residues" evidence="7">
    <location>
        <begin position="1239"/>
        <end position="1257"/>
    </location>
</feature>
<sequence length="1437" mass="156901">MMNTFLHSSHCRRRRTLASVFPFLRTPKPQSARFAGGACIQFFSQGAASVQADGISSSYGLPKAGRVPQVPYGFRELGIRDAIAKAISDAFPDVQRPTIAQADFIPAILSGKDVLLHDDTGTGKSFGSIVALLNKPRSRSHGRHRGGPFITSLVIVPHRDLGYQIMHWIEVILRRSGPNQPPADAIAQLVARSDSIQMEEQTHKLRSTPPHILIGTPQALWEIHGSDRGALQLEDVSTVVVDEVDYLLDVPSPYVRRSRESAAWRNFKKHPSLTRQLLEALLPARKPGAVPLADIDYNDDGNGDVRRNNHKHANTSTGRPLQLVMSSATVHSNLIDYLCDARWLGEDKAIFSGKELLKANAHMLSHENLSKSGILHHAFMVSPDGKLRNVEFATRPGEDNENEDEGEEDEPTDSREKLQKIQSIPPQSPTSSMVMEAIASVFAVDVPHLALLVLPTSSSVKKVIAELEDLGVNARPLDLRAREIDRLGGAVSQSDEEPVLLVATPATIRGVDLPQLTHVFCAGAPDTASADVFKHVSGRVGRFGREGKVMTLVTERETERQDGVARTTKNPAGLLKTFYRRLRIKPVCWSWSPLFAIWTLLAFVQFGLVTAQSTSSNSSSASSATSASVSVTTGNVTSTFTTTSNSQTSTGVTIIQVTSTLTPSATTGDNATASETASASASASASAGPSLDTKIDPGFGVLGAILIITGLPSAFWGHKNRWSSFFLIGFYTFALSCFALILKFGVLEAISSPDAELRGVFVLACSIAGIIGGAVAIFFWQQAKYFIGAWGGFALGLWIQTFREGGLIRPIGYRWILYIGLAVAGFCLCTLPKIHYHVLLASTAAVGASAFVLGIDCYTTANLKEFYVANLGFNSLFTKFEDNGMQFPISQLMQIEIGLIAAFTLMGAAVQLRILKVLQRKLKEIAMEQKKRDEDLENQAAARFTLTAKELAEWEKEHGRADSHFSGLPLLKHQDAQSPNTEEGSTLIMDGQRRSRCQSGVSEFMVASGPADDRQSSGALPAIDLGGDLESDLAKDFDTERSNSVSSKGLSPQEREDVKKKEDLMAEITNIRKSIEQLRASTPGSSAEGGSHSRNPSFTSRRTLSLGLAEALDGPSRPPRATDPRARVHSMDRLSMSPDAFAAGASINRPSSVPLHDDTNWNEYVRERKLFQPPSGVSVPIAPSPVAPIAQRAPVPVPDAVAEALARRRQQEAAFDAGEFGRESQHVRSASHNMLGERPSSTMWSSQPKAAITNSKLPVTILPPKKPEPGQQSRPPAPRVHTFEELNERHREKMRDLQAPLSQAEQEQARLAEARSRWERSKEVEKQIMEKKLAEKEAALKQRQEEKMKKQGEGYQRSLSADKLNKLPGALTSSSKRQSMMKVEDWRRYQQEVGTSPARSKSPTKRDSTVPFPAAQGSREPGHHQSSSTDRRRGQML</sequence>
<keyword evidence="2 8" id="KW-0812">Transmembrane</keyword>
<evidence type="ECO:0000313" key="12">
    <source>
        <dbReference type="Proteomes" id="UP000757232"/>
    </source>
</evidence>
<feature type="region of interest" description="Disordered" evidence="7">
    <location>
        <begin position="1213"/>
        <end position="1437"/>
    </location>
</feature>
<reference evidence="11" key="1">
    <citation type="submission" date="2016-06" db="EMBL/GenBank/DDBJ databases">
        <title>Draft Genome sequence of the fungus Inonotus baumii.</title>
        <authorList>
            <person name="Zhu H."/>
            <person name="Lin W."/>
        </authorList>
    </citation>
    <scope>NUCLEOTIDE SEQUENCE</scope>
    <source>
        <strain evidence="11">821</strain>
    </source>
</reference>